<dbReference type="Proteomes" id="UP000186594">
    <property type="component" value="Unassembled WGS sequence"/>
</dbReference>
<dbReference type="OrthoDB" id="7763451at2759"/>
<feature type="region of interest" description="Disordered" evidence="2">
    <location>
        <begin position="211"/>
        <end position="238"/>
    </location>
</feature>
<dbReference type="PROSITE" id="PS50102">
    <property type="entry name" value="RRM"/>
    <property type="match status" value="1"/>
</dbReference>
<evidence type="ECO:0000256" key="1">
    <source>
        <dbReference type="PROSITE-ProRule" id="PRU00176"/>
    </source>
</evidence>
<dbReference type="Pfam" id="PF00076">
    <property type="entry name" value="RRM_1"/>
    <property type="match status" value="1"/>
</dbReference>
<dbReference type="InterPro" id="IPR035979">
    <property type="entry name" value="RBD_domain_sf"/>
</dbReference>
<dbReference type="InterPro" id="IPR000504">
    <property type="entry name" value="RRM_dom"/>
</dbReference>
<evidence type="ECO:0000259" key="3">
    <source>
        <dbReference type="PROSITE" id="PS50102"/>
    </source>
</evidence>
<comment type="caution">
    <text evidence="4">The sequence shown here is derived from an EMBL/GenBank/DDBJ whole genome shotgun (WGS) entry which is preliminary data.</text>
</comment>
<dbReference type="PANTHER" id="PTHR32343">
    <property type="entry name" value="SERINE/ARGININE-RICH SPLICING FACTOR"/>
    <property type="match status" value="1"/>
</dbReference>
<reference evidence="4 5" key="1">
    <citation type="submission" date="2016-04" db="EMBL/GenBank/DDBJ databases">
        <title>Evolutionary innovation and constraint leading to complex multicellularity in the Ascomycota.</title>
        <authorList>
            <person name="Cisse O."/>
            <person name="Nguyen A."/>
            <person name="Hewitt D.A."/>
            <person name="Jedd G."/>
            <person name="Stajich J.E."/>
        </authorList>
    </citation>
    <scope>NUCLEOTIDE SEQUENCE [LARGE SCALE GENOMIC DNA]</scope>
    <source>
        <strain evidence="4 5">DAH-3</strain>
    </source>
</reference>
<dbReference type="GO" id="GO:0003723">
    <property type="term" value="F:RNA binding"/>
    <property type="evidence" value="ECO:0007669"/>
    <property type="project" value="UniProtKB-UniRule"/>
</dbReference>
<dbReference type="AlphaFoldDB" id="A0A1U7LUF4"/>
<protein>
    <submittedName>
        <fullName evidence="4">Protein vip1</fullName>
    </submittedName>
</protein>
<dbReference type="InterPro" id="IPR012677">
    <property type="entry name" value="Nucleotide-bd_a/b_plait_sf"/>
</dbReference>
<sequence length="238" mass="26246">MSSPSNDSIVIAKNLGPEVTEAIIKDFFSFCGKIQSIMLDRATNSAKIVFERASAAKTALLLQEAQLGSRQISVERLDSQPSENEGEGLRQEDKPRTAILAEYLAQGYVIGDSALEKGIELDREHGVSLRFTSFLNSALANVKTLDQKLHVTETATTLDNKFSLLDTAHRYVDTALDTVTGKKIRDFYLTGQKQVLDIHNEARRLADLKKQQGEGANVEGKLHDAKQKVSEQINKASQ</sequence>
<dbReference type="SUPFAM" id="SSF54928">
    <property type="entry name" value="RNA-binding domain, RBD"/>
    <property type="match status" value="1"/>
</dbReference>
<dbReference type="STRING" id="1198029.A0A1U7LUF4"/>
<feature type="region of interest" description="Disordered" evidence="2">
    <location>
        <begin position="73"/>
        <end position="92"/>
    </location>
</feature>
<organism evidence="4 5">
    <name type="scientific">Neolecta irregularis (strain DAH-3)</name>
    <dbReference type="NCBI Taxonomy" id="1198029"/>
    <lineage>
        <taxon>Eukaryota</taxon>
        <taxon>Fungi</taxon>
        <taxon>Dikarya</taxon>
        <taxon>Ascomycota</taxon>
        <taxon>Taphrinomycotina</taxon>
        <taxon>Neolectales</taxon>
        <taxon>Neolectaceae</taxon>
        <taxon>Neolecta</taxon>
    </lineage>
</organism>
<name>A0A1U7LUF4_NEOID</name>
<evidence type="ECO:0000313" key="4">
    <source>
        <dbReference type="EMBL" id="OLL26306.1"/>
    </source>
</evidence>
<gene>
    <name evidence="4" type="ORF">NEOLI_000383</name>
</gene>
<dbReference type="Gene3D" id="3.30.70.330">
    <property type="match status" value="1"/>
</dbReference>
<evidence type="ECO:0000313" key="5">
    <source>
        <dbReference type="Proteomes" id="UP000186594"/>
    </source>
</evidence>
<keyword evidence="1" id="KW-0694">RNA-binding</keyword>
<accession>A0A1U7LUF4</accession>
<dbReference type="EMBL" id="LXFE01000206">
    <property type="protein sequence ID" value="OLL26306.1"/>
    <property type="molecule type" value="Genomic_DNA"/>
</dbReference>
<keyword evidence="5" id="KW-1185">Reference proteome</keyword>
<dbReference type="PANTHER" id="PTHR32343:SF10">
    <property type="entry name" value="RNA-BINDING REGION RNP-1 DOMAIN-CONTAINING PROTEIN"/>
    <property type="match status" value="1"/>
</dbReference>
<evidence type="ECO:0000256" key="2">
    <source>
        <dbReference type="SAM" id="MobiDB-lite"/>
    </source>
</evidence>
<dbReference type="OMA" id="TQEMKPR"/>
<feature type="domain" description="RRM" evidence="3">
    <location>
        <begin position="8"/>
        <end position="79"/>
    </location>
</feature>
<proteinExistence type="predicted"/>
<dbReference type="SMART" id="SM00360">
    <property type="entry name" value="RRM"/>
    <property type="match status" value="1"/>
</dbReference>
<feature type="compositionally biased region" description="Basic and acidic residues" evidence="2">
    <location>
        <begin position="220"/>
        <end position="229"/>
    </location>
</feature>